<evidence type="ECO:0000313" key="1">
    <source>
        <dbReference type="EMBL" id="WQJ53526.1"/>
    </source>
</evidence>
<reference evidence="1 2" key="1">
    <citation type="submission" date="2023-11" db="EMBL/GenBank/DDBJ databases">
        <authorList>
            <person name="Cook R."/>
            <person name="Crisci M."/>
            <person name="Pye H."/>
            <person name="Adriaenssens E."/>
            <person name="Santini J."/>
        </authorList>
    </citation>
    <scope>NUCLEOTIDE SEQUENCE [LARGE SCALE GENOMIC DNA]</scope>
    <source>
        <strain evidence="1">Lak_Megaphage_Sonny</strain>
    </source>
</reference>
<protein>
    <submittedName>
        <fullName evidence="1">Uncharacterized protein</fullName>
    </submittedName>
</protein>
<sequence>MEITSETIKQIMEDLKNEKGMLDCEKSDLLKYISYLYEDQSKPFKDEMWKLIDKWD</sequence>
<dbReference type="Proteomes" id="UP001358193">
    <property type="component" value="Segment"/>
</dbReference>
<accession>A0ABZ0Z2Z1</accession>
<proteinExistence type="predicted"/>
<dbReference type="EMBL" id="OR769223">
    <property type="protein sequence ID" value="WQJ53526.1"/>
    <property type="molecule type" value="Genomic_DNA"/>
</dbReference>
<name>A0ABZ0Z2Z1_9CAUD</name>
<organism evidence="1 2">
    <name type="scientific">phage Lak_Megaphage_Sonny</name>
    <dbReference type="NCBI Taxonomy" id="3109229"/>
    <lineage>
        <taxon>Viruses</taxon>
        <taxon>Duplodnaviria</taxon>
        <taxon>Heunggongvirae</taxon>
        <taxon>Uroviricota</taxon>
        <taxon>Caudoviricetes</taxon>
        <taxon>Caudoviricetes code 15 clade</taxon>
    </lineage>
</organism>
<keyword evidence="2" id="KW-1185">Reference proteome</keyword>
<evidence type="ECO:0000313" key="2">
    <source>
        <dbReference type="Proteomes" id="UP001358193"/>
    </source>
</evidence>